<organism evidence="2 3">
    <name type="scientific">Mustela putorius furo</name>
    <name type="common">European domestic ferret</name>
    <name type="synonym">Mustela furo</name>
    <dbReference type="NCBI Taxonomy" id="9669"/>
    <lineage>
        <taxon>Eukaryota</taxon>
        <taxon>Metazoa</taxon>
        <taxon>Chordata</taxon>
        <taxon>Craniata</taxon>
        <taxon>Vertebrata</taxon>
        <taxon>Euteleostomi</taxon>
        <taxon>Mammalia</taxon>
        <taxon>Eutheria</taxon>
        <taxon>Laurasiatheria</taxon>
        <taxon>Carnivora</taxon>
        <taxon>Caniformia</taxon>
        <taxon>Musteloidea</taxon>
        <taxon>Mustelidae</taxon>
        <taxon>Mustelinae</taxon>
        <taxon>Mustela</taxon>
    </lineage>
</organism>
<dbReference type="RefSeq" id="XP_044919070.1">
    <property type="nucleotide sequence ID" value="XM_045063135.1"/>
</dbReference>
<gene>
    <name evidence="3" type="primary">LOC123387179</name>
</gene>
<name>A0A8U0R721_MUSPF</name>
<protein>
    <submittedName>
        <fullName evidence="3">Microtubule-associated serine/threonine-protein kinase 1-like</fullName>
    </submittedName>
</protein>
<evidence type="ECO:0000256" key="1">
    <source>
        <dbReference type="SAM" id="MobiDB-lite"/>
    </source>
</evidence>
<accession>A0A8U0R721</accession>
<reference evidence="3" key="1">
    <citation type="submission" date="2025-08" db="UniProtKB">
        <authorList>
            <consortium name="RefSeq"/>
        </authorList>
    </citation>
    <scope>IDENTIFICATION</scope>
    <source>
        <tissue evidence="3">Brain</tissue>
    </source>
</reference>
<evidence type="ECO:0000313" key="3">
    <source>
        <dbReference type="RefSeq" id="XP_044919070.1"/>
    </source>
</evidence>
<feature type="region of interest" description="Disordered" evidence="1">
    <location>
        <begin position="27"/>
        <end position="50"/>
    </location>
</feature>
<feature type="region of interest" description="Disordered" evidence="1">
    <location>
        <begin position="120"/>
        <end position="192"/>
    </location>
</feature>
<dbReference type="AlphaFoldDB" id="A0A8U0R721"/>
<evidence type="ECO:0000313" key="2">
    <source>
        <dbReference type="Proteomes" id="UP000000715"/>
    </source>
</evidence>
<feature type="compositionally biased region" description="Basic and acidic residues" evidence="1">
    <location>
        <begin position="148"/>
        <end position="167"/>
    </location>
</feature>
<feature type="compositionally biased region" description="Low complexity" evidence="1">
    <location>
        <begin position="127"/>
        <end position="141"/>
    </location>
</feature>
<dbReference type="Proteomes" id="UP000000715">
    <property type="component" value="Unplaced"/>
</dbReference>
<sequence>MRKVSKISPGRYINSAASAGCCQAKGRRASPLLRAPPRPSRSPRVTGGGVRTLEAASGLGCRGRARSPGDLGPFGVCAPSASSRAPIAAFPPRMGPRAAVAPGSRPLPGSQRVSFSYTTKSLRHCDPPGGHSGRAARAGAGAPPPGPKVEESARGEGDRRQGPRRLDLLVSQLRRRGAEEPVLPKTKPKMGNGEARAALRGLHFANKSGRGKIMA</sequence>
<keyword evidence="2" id="KW-1185">Reference proteome</keyword>
<proteinExistence type="predicted"/>
<dbReference type="GeneID" id="123387179"/>